<accession>A0AAX3J4U7</accession>
<gene>
    <name evidence="1" type="ORF">PANT111_170223</name>
</gene>
<evidence type="ECO:0000313" key="1">
    <source>
        <dbReference type="EMBL" id="VXB76584.1"/>
    </source>
</evidence>
<organism evidence="1 2">
    <name type="scientific">Pantoea brenneri</name>
    <dbReference type="NCBI Taxonomy" id="472694"/>
    <lineage>
        <taxon>Bacteria</taxon>
        <taxon>Pseudomonadati</taxon>
        <taxon>Pseudomonadota</taxon>
        <taxon>Gammaproteobacteria</taxon>
        <taxon>Enterobacterales</taxon>
        <taxon>Erwiniaceae</taxon>
        <taxon>Pantoea</taxon>
    </lineage>
</organism>
<proteinExistence type="predicted"/>
<dbReference type="EMBL" id="CABWMH010000009">
    <property type="protein sequence ID" value="VXB76584.1"/>
    <property type="molecule type" value="Genomic_DNA"/>
</dbReference>
<comment type="caution">
    <text evidence="1">The sequence shown here is derived from an EMBL/GenBank/DDBJ whole genome shotgun (WGS) entry which is preliminary data.</text>
</comment>
<name>A0AAX3J4U7_9GAMM</name>
<reference evidence="1 2" key="1">
    <citation type="submission" date="2019-10" db="EMBL/GenBank/DDBJ databases">
        <authorList>
            <person name="Karimi E."/>
        </authorList>
    </citation>
    <scope>NUCLEOTIDE SEQUENCE [LARGE SCALE GENOMIC DNA]</scope>
    <source>
        <strain evidence="1">Pantoea sp. 111</strain>
    </source>
</reference>
<protein>
    <submittedName>
        <fullName evidence="1">Uncharacterized protein</fullName>
    </submittedName>
</protein>
<evidence type="ECO:0000313" key="2">
    <source>
        <dbReference type="Proteomes" id="UP000433737"/>
    </source>
</evidence>
<dbReference type="Proteomes" id="UP000433737">
    <property type="component" value="Unassembled WGS sequence"/>
</dbReference>
<sequence length="28" mass="3162">MSYCMNNIDKSLGYFLFKLLGLVTVFGS</sequence>
<dbReference type="AlphaFoldDB" id="A0AAX3J4U7"/>